<dbReference type="GO" id="GO:0030154">
    <property type="term" value="P:cell differentiation"/>
    <property type="evidence" value="ECO:0007669"/>
    <property type="project" value="UniProtKB-UniRule"/>
</dbReference>
<dbReference type="InterPro" id="IPR009438">
    <property type="entry name" value="Phytosulfokine"/>
</dbReference>
<dbReference type="Pfam" id="PF06404">
    <property type="entry name" value="PSK"/>
    <property type="match status" value="1"/>
</dbReference>
<keyword evidence="8 9" id="KW-0339">Growth factor</keyword>
<comment type="subcellular location">
    <subcellularLocation>
        <location evidence="1 9">Secreted</location>
    </subcellularLocation>
</comment>
<accession>A0A834ZBX2</accession>
<comment type="caution">
    <text evidence="10">The sequence shown here is derived from an EMBL/GenBank/DDBJ whole genome shotgun (WGS) entry which is preliminary data.</text>
</comment>
<dbReference type="AlphaFoldDB" id="A0A834ZBX2"/>
<organism evidence="10 11">
    <name type="scientific">Tetracentron sinense</name>
    <name type="common">Spur-leaf</name>
    <dbReference type="NCBI Taxonomy" id="13715"/>
    <lineage>
        <taxon>Eukaryota</taxon>
        <taxon>Viridiplantae</taxon>
        <taxon>Streptophyta</taxon>
        <taxon>Embryophyta</taxon>
        <taxon>Tracheophyta</taxon>
        <taxon>Spermatophyta</taxon>
        <taxon>Magnoliopsida</taxon>
        <taxon>Trochodendrales</taxon>
        <taxon>Trochodendraceae</taxon>
        <taxon>Tetracentron</taxon>
    </lineage>
</organism>
<dbReference type="EMBL" id="JABCRI010000007">
    <property type="protein sequence ID" value="KAF8403872.1"/>
    <property type="molecule type" value="Genomic_DNA"/>
</dbReference>
<comment type="function">
    <text evidence="9">Promotes plant cell differentiation, organogenesis and somatic embryogenesis as well as cell proliferation.</text>
</comment>
<name>A0A834ZBX2_TETSI</name>
<evidence type="ECO:0000313" key="11">
    <source>
        <dbReference type="Proteomes" id="UP000655225"/>
    </source>
</evidence>
<evidence type="ECO:0000256" key="4">
    <source>
        <dbReference type="ARBA" id="ARBA00022525"/>
    </source>
</evidence>
<sequence>MIQSSVLEVFVKGKEMITRDDYHGKVMVDMNEVPTKVPPDNPLAVSGTEWLTSNVKDVEEENVEVDECCEGVGEEDCLMRRIDHTDYIYTRSRSHELAFISSLVGVHGIEFLFDL</sequence>
<evidence type="ECO:0000256" key="3">
    <source>
        <dbReference type="ARBA" id="ARBA00022473"/>
    </source>
</evidence>
<keyword evidence="7 9" id="KW-0221">Differentiation</keyword>
<keyword evidence="4 9" id="KW-0964">Secreted</keyword>
<keyword evidence="3 9" id="KW-0217">Developmental protein</keyword>
<proteinExistence type="inferred from homology"/>
<keyword evidence="5 9" id="KW-0765">Sulfation</keyword>
<evidence type="ECO:0000256" key="5">
    <source>
        <dbReference type="ARBA" id="ARBA00022641"/>
    </source>
</evidence>
<evidence type="ECO:0000256" key="1">
    <source>
        <dbReference type="ARBA" id="ARBA00004613"/>
    </source>
</evidence>
<keyword evidence="6 9" id="KW-0732">Signal</keyword>
<evidence type="ECO:0000256" key="7">
    <source>
        <dbReference type="ARBA" id="ARBA00022782"/>
    </source>
</evidence>
<dbReference type="OrthoDB" id="67700at2759"/>
<comment type="similarity">
    <text evidence="2 9">Belongs to the phytosulfokine family.</text>
</comment>
<dbReference type="GO" id="GO:0008283">
    <property type="term" value="P:cell population proliferation"/>
    <property type="evidence" value="ECO:0007669"/>
    <property type="project" value="UniProtKB-UniRule"/>
</dbReference>
<dbReference type="GO" id="GO:0008083">
    <property type="term" value="F:growth factor activity"/>
    <property type="evidence" value="ECO:0007669"/>
    <property type="project" value="UniProtKB-UniRule"/>
</dbReference>
<dbReference type="GO" id="GO:0005576">
    <property type="term" value="C:extracellular region"/>
    <property type="evidence" value="ECO:0007669"/>
    <property type="project" value="UniProtKB-SubCell"/>
</dbReference>
<comment type="PTM">
    <text evidence="9">Sulfation is important for activity and for the binding to a putative membrane receptor.</text>
</comment>
<evidence type="ECO:0000256" key="6">
    <source>
        <dbReference type="ARBA" id="ARBA00022729"/>
    </source>
</evidence>
<protein>
    <recommendedName>
        <fullName evidence="9">Phytosulfokine</fullName>
    </recommendedName>
    <component>
        <recommendedName>
            <fullName evidence="9">Phytosulfokine-alpha</fullName>
            <shortName evidence="9">PSK-alpha</shortName>
            <shortName evidence="9">Phytosulfokine-a</shortName>
        </recommendedName>
    </component>
    <component>
        <recommendedName>
            <fullName evidence="9">Phytosulfokine-beta</fullName>
            <shortName evidence="9">PSK-beta</shortName>
            <shortName evidence="9">Phytosulfokine-b</shortName>
        </recommendedName>
    </component>
</protein>
<comment type="PTM">
    <text evidence="9">PSK-alpha is produced by endopeptidase digestion. PSK-beta is produced from PSK-alpha by exopeptidase digestion.</text>
</comment>
<evidence type="ECO:0000256" key="9">
    <source>
        <dbReference type="RuleBase" id="RU368031"/>
    </source>
</evidence>
<evidence type="ECO:0000256" key="8">
    <source>
        <dbReference type="ARBA" id="ARBA00023030"/>
    </source>
</evidence>
<keyword evidence="11" id="KW-1185">Reference proteome</keyword>
<evidence type="ECO:0000313" key="10">
    <source>
        <dbReference type="EMBL" id="KAF8403872.1"/>
    </source>
</evidence>
<reference evidence="10 11" key="1">
    <citation type="submission" date="2020-04" db="EMBL/GenBank/DDBJ databases">
        <title>Plant Genome Project.</title>
        <authorList>
            <person name="Zhang R.-G."/>
        </authorList>
    </citation>
    <scope>NUCLEOTIDE SEQUENCE [LARGE SCALE GENOMIC DNA]</scope>
    <source>
        <strain evidence="10">YNK0</strain>
        <tissue evidence="10">Leaf</tissue>
    </source>
</reference>
<dbReference type="Proteomes" id="UP000655225">
    <property type="component" value="Unassembled WGS sequence"/>
</dbReference>
<gene>
    <name evidence="10" type="ORF">HHK36_011978</name>
</gene>
<evidence type="ECO:0000256" key="2">
    <source>
        <dbReference type="ARBA" id="ARBA00010781"/>
    </source>
</evidence>